<accession>A0A0L6JVV3</accession>
<comment type="caution">
    <text evidence="2">The sequence shown here is derived from an EMBL/GenBank/DDBJ whole genome shotgun (WGS) entry which is preliminary data.</text>
</comment>
<keyword evidence="3" id="KW-1185">Reference proteome</keyword>
<dbReference type="AlphaFoldDB" id="A0A0L6JVV3"/>
<dbReference type="RefSeq" id="WP_081926671.1">
    <property type="nucleotide sequence ID" value="NZ_JQKC01000001.1"/>
</dbReference>
<dbReference type="eggNOG" id="ENOG50323Y0">
    <property type="taxonomic scope" value="Bacteria"/>
</dbReference>
<name>A0A0L6JVV3_9FIRM</name>
<proteinExistence type="predicted"/>
<protein>
    <submittedName>
        <fullName evidence="2">Uncharacterized protein</fullName>
    </submittedName>
</protein>
<dbReference type="EMBL" id="LGTC01000001">
    <property type="protein sequence ID" value="KNY29567.1"/>
    <property type="molecule type" value="Genomic_DNA"/>
</dbReference>
<sequence length="218" mass="25757">MFEFLKGKADSVRGIIKKGNTKNKLDKKILRKNNISLLILDERWNSLFKNIERTPEIIEKEEKLKELLKLQSRLMVETKEISANKKDRMDRIIQLTPEVFDKNNEEAKKEMVCCEKEIKHINVRLPAIEEELENIPDRIKEANLELLEATVNVVYYKIRFNQKRIKELEALIEEAKVRLKAYIDEKETLAEDDTGIYSYFHDLLGAEELEKLDKEFFG</sequence>
<keyword evidence="1" id="KW-0175">Coiled coil</keyword>
<evidence type="ECO:0000313" key="3">
    <source>
        <dbReference type="Proteomes" id="UP000036923"/>
    </source>
</evidence>
<gene>
    <name evidence="2" type="ORF">Bccel_4841</name>
</gene>
<dbReference type="Proteomes" id="UP000036923">
    <property type="component" value="Unassembled WGS sequence"/>
</dbReference>
<organism evidence="2 3">
    <name type="scientific">Pseudobacteroides cellulosolvens ATCC 35603 = DSM 2933</name>
    <dbReference type="NCBI Taxonomy" id="398512"/>
    <lineage>
        <taxon>Bacteria</taxon>
        <taxon>Bacillati</taxon>
        <taxon>Bacillota</taxon>
        <taxon>Clostridia</taxon>
        <taxon>Eubacteriales</taxon>
        <taxon>Oscillospiraceae</taxon>
        <taxon>Pseudobacteroides</taxon>
    </lineage>
</organism>
<dbReference type="STRING" id="398512.Bccel_4841"/>
<feature type="coiled-coil region" evidence="1">
    <location>
        <begin position="158"/>
        <end position="192"/>
    </location>
</feature>
<evidence type="ECO:0000313" key="2">
    <source>
        <dbReference type="EMBL" id="KNY29567.1"/>
    </source>
</evidence>
<dbReference type="PATRIC" id="fig|398512.5.peg.5074"/>
<reference evidence="3" key="1">
    <citation type="submission" date="2015-07" db="EMBL/GenBank/DDBJ databases">
        <title>Near-Complete Genome Sequence of the Cellulolytic Bacterium Bacteroides (Pseudobacteroides) cellulosolvens ATCC 35603.</title>
        <authorList>
            <person name="Dassa B."/>
            <person name="Utturkar S.M."/>
            <person name="Klingeman D.M."/>
            <person name="Hurt R.A."/>
            <person name="Keller M."/>
            <person name="Xu J."/>
            <person name="Reddy Y.H.K."/>
            <person name="Borovok I."/>
            <person name="Grinberg I.R."/>
            <person name="Lamed R."/>
            <person name="Zhivin O."/>
            <person name="Bayer E.A."/>
            <person name="Brown S.D."/>
        </authorList>
    </citation>
    <scope>NUCLEOTIDE SEQUENCE [LARGE SCALE GENOMIC DNA]</scope>
    <source>
        <strain evidence="3">DSM 2933</strain>
    </source>
</reference>
<evidence type="ECO:0000256" key="1">
    <source>
        <dbReference type="SAM" id="Coils"/>
    </source>
</evidence>